<evidence type="ECO:0000256" key="3">
    <source>
        <dbReference type="ARBA" id="ARBA00022723"/>
    </source>
</evidence>
<dbReference type="Gene3D" id="3.20.20.70">
    <property type="entry name" value="Aldolase class I"/>
    <property type="match status" value="1"/>
</dbReference>
<evidence type="ECO:0000256" key="4">
    <source>
        <dbReference type="ARBA" id="ARBA00023004"/>
    </source>
</evidence>
<dbReference type="InterPro" id="IPR058240">
    <property type="entry name" value="rSAM_sf"/>
</dbReference>
<dbReference type="OrthoDB" id="9792276at2"/>
<dbReference type="InterPro" id="IPR007197">
    <property type="entry name" value="rSAM"/>
</dbReference>
<dbReference type="GO" id="GO:0046872">
    <property type="term" value="F:metal ion binding"/>
    <property type="evidence" value="ECO:0007669"/>
    <property type="project" value="UniProtKB-KW"/>
</dbReference>
<keyword evidence="3" id="KW-0479">Metal-binding</keyword>
<dbReference type="SFLD" id="SFLDS00029">
    <property type="entry name" value="Radical_SAM"/>
    <property type="match status" value="1"/>
</dbReference>
<proteinExistence type="predicted"/>
<keyword evidence="2" id="KW-0949">S-adenosyl-L-methionine</keyword>
<comment type="caution">
    <text evidence="7">The sequence shown here is derived from an EMBL/GenBank/DDBJ whole genome shotgun (WGS) entry which is preliminary data.</text>
</comment>
<organism evidence="7 8">
    <name type="scientific">Sedimenticola selenatireducens</name>
    <dbReference type="NCBI Taxonomy" id="191960"/>
    <lineage>
        <taxon>Bacteria</taxon>
        <taxon>Pseudomonadati</taxon>
        <taxon>Pseudomonadota</taxon>
        <taxon>Gammaproteobacteria</taxon>
        <taxon>Chromatiales</taxon>
        <taxon>Sedimenticolaceae</taxon>
        <taxon>Sedimenticola</taxon>
    </lineage>
</organism>
<accession>A0A557SGW1</accession>
<name>A0A557SGW1_9GAMM</name>
<dbReference type="PANTHER" id="PTHR11228:SF7">
    <property type="entry name" value="PQQA PEPTIDE CYCLASE"/>
    <property type="match status" value="1"/>
</dbReference>
<evidence type="ECO:0000256" key="2">
    <source>
        <dbReference type="ARBA" id="ARBA00022691"/>
    </source>
</evidence>
<evidence type="ECO:0000259" key="6">
    <source>
        <dbReference type="Pfam" id="PF04055"/>
    </source>
</evidence>
<comment type="cofactor">
    <cofactor evidence="1">
        <name>[4Fe-4S] cluster</name>
        <dbReference type="ChEBI" id="CHEBI:49883"/>
    </cofactor>
</comment>
<gene>
    <name evidence="7" type="ORF">FHP88_04305</name>
</gene>
<dbReference type="Pfam" id="PF04055">
    <property type="entry name" value="Radical_SAM"/>
    <property type="match status" value="1"/>
</dbReference>
<keyword evidence="4" id="KW-0408">Iron</keyword>
<dbReference type="GO" id="GO:0051536">
    <property type="term" value="F:iron-sulfur cluster binding"/>
    <property type="evidence" value="ECO:0007669"/>
    <property type="project" value="UniProtKB-KW"/>
</dbReference>
<sequence>MRSTHTQRLPQYLQKLENTDMFNMIITGKCSKNCSFCFTEEEARKEKKYDDMSLDYIKEIVEKYEYKKRGHVLKLLGGEPTEHPQFLDIIEYAAKEQIPVYLISNFLFGTKIQEGILKHIDTFTSFLVNGAELAEKNRLKNFAKNFNKIAYQFARSKQGGKQKFTLAQTIPDTHYDVINFTEYLKSLKRELDFSNLGNIRIGLGLSGTYLLHNKKLGDKVAEILRFNRENRLGTQFDCQFPPCIFTDEHFKEFETPSFSLWNNVTANPDAKTFPGGICHMPAFDLMPDETLLYCYQTQSAISPKLPDLEKSVDPETLKDSFIGKLGAGLDHVVSQRLRASYLEEREKRPTLDECKSCHLYPQYCGSLCLGCYL</sequence>
<evidence type="ECO:0000256" key="1">
    <source>
        <dbReference type="ARBA" id="ARBA00001966"/>
    </source>
</evidence>
<dbReference type="InterPro" id="IPR050377">
    <property type="entry name" value="Radical_SAM_PqqE_MftC-like"/>
</dbReference>
<keyword evidence="5" id="KW-0411">Iron-sulfur</keyword>
<dbReference type="CDD" id="cd01335">
    <property type="entry name" value="Radical_SAM"/>
    <property type="match status" value="1"/>
</dbReference>
<evidence type="ECO:0000256" key="5">
    <source>
        <dbReference type="ARBA" id="ARBA00023014"/>
    </source>
</evidence>
<reference evidence="7 8" key="1">
    <citation type="submission" date="2019-07" db="EMBL/GenBank/DDBJ databases">
        <title>The pathways for chlorine oxyanion respiration interact through the shared metabolite chlorate.</title>
        <authorList>
            <person name="Barnum T.P."/>
            <person name="Cheng Y."/>
            <person name="Hill K.A."/>
            <person name="Lucas L.N."/>
            <person name="Carlson H.K."/>
            <person name="Coates J.D."/>
        </authorList>
    </citation>
    <scope>NUCLEOTIDE SEQUENCE [LARGE SCALE GENOMIC DNA]</scope>
    <source>
        <strain evidence="7 8">BK-1</strain>
    </source>
</reference>
<dbReference type="PANTHER" id="PTHR11228">
    <property type="entry name" value="RADICAL SAM DOMAIN PROTEIN"/>
    <property type="match status" value="1"/>
</dbReference>
<dbReference type="SUPFAM" id="SSF102114">
    <property type="entry name" value="Radical SAM enzymes"/>
    <property type="match status" value="1"/>
</dbReference>
<keyword evidence="8" id="KW-1185">Reference proteome</keyword>
<dbReference type="InterPro" id="IPR013785">
    <property type="entry name" value="Aldolase_TIM"/>
</dbReference>
<dbReference type="GO" id="GO:0003824">
    <property type="term" value="F:catalytic activity"/>
    <property type="evidence" value="ECO:0007669"/>
    <property type="project" value="InterPro"/>
</dbReference>
<evidence type="ECO:0000313" key="7">
    <source>
        <dbReference type="EMBL" id="TVO76655.1"/>
    </source>
</evidence>
<feature type="domain" description="Radical SAM core" evidence="6">
    <location>
        <begin position="24"/>
        <end position="105"/>
    </location>
</feature>
<dbReference type="Proteomes" id="UP000316649">
    <property type="component" value="Unassembled WGS sequence"/>
</dbReference>
<protein>
    <submittedName>
        <fullName evidence="7">Radical SAM protein</fullName>
    </submittedName>
</protein>
<evidence type="ECO:0000313" key="8">
    <source>
        <dbReference type="Proteomes" id="UP000316649"/>
    </source>
</evidence>
<dbReference type="AlphaFoldDB" id="A0A557SGW1"/>
<dbReference type="EMBL" id="VMNH01000005">
    <property type="protein sequence ID" value="TVO76655.1"/>
    <property type="molecule type" value="Genomic_DNA"/>
</dbReference>